<organism evidence="1 2">
    <name type="scientific">Daphnia magna</name>
    <dbReference type="NCBI Taxonomy" id="35525"/>
    <lineage>
        <taxon>Eukaryota</taxon>
        <taxon>Metazoa</taxon>
        <taxon>Ecdysozoa</taxon>
        <taxon>Arthropoda</taxon>
        <taxon>Crustacea</taxon>
        <taxon>Branchiopoda</taxon>
        <taxon>Diplostraca</taxon>
        <taxon>Cladocera</taxon>
        <taxon>Anomopoda</taxon>
        <taxon>Daphniidae</taxon>
        <taxon>Daphnia</taxon>
    </lineage>
</organism>
<reference evidence="1 2" key="1">
    <citation type="submission" date="2016-03" db="EMBL/GenBank/DDBJ databases">
        <title>EvidentialGene: Evidence-directed Construction of Genes on Genomes.</title>
        <authorList>
            <person name="Gilbert D.G."/>
            <person name="Choi J.-H."/>
            <person name="Mockaitis K."/>
            <person name="Colbourne J."/>
            <person name="Pfrender M."/>
        </authorList>
    </citation>
    <scope>NUCLEOTIDE SEQUENCE [LARGE SCALE GENOMIC DNA]</scope>
    <source>
        <strain evidence="1 2">Xinb3</strain>
        <tissue evidence="1">Complete organism</tissue>
    </source>
</reference>
<protein>
    <submittedName>
        <fullName evidence="1">Uncharacterized protein</fullName>
    </submittedName>
</protein>
<evidence type="ECO:0000313" key="2">
    <source>
        <dbReference type="Proteomes" id="UP000076858"/>
    </source>
</evidence>
<comment type="caution">
    <text evidence="1">The sequence shown here is derived from an EMBL/GenBank/DDBJ whole genome shotgun (WGS) entry which is preliminary data.</text>
</comment>
<dbReference type="EMBL" id="LRGB01000208">
    <property type="protein sequence ID" value="KZS20364.1"/>
    <property type="molecule type" value="Genomic_DNA"/>
</dbReference>
<dbReference type="Proteomes" id="UP000076858">
    <property type="component" value="Unassembled WGS sequence"/>
</dbReference>
<dbReference type="AlphaFoldDB" id="A0A162RAV3"/>
<name>A0A162RAV3_9CRUS</name>
<accession>A0A162RAV3</accession>
<evidence type="ECO:0000313" key="1">
    <source>
        <dbReference type="EMBL" id="KZS20364.1"/>
    </source>
</evidence>
<gene>
    <name evidence="1" type="ORF">APZ42_012966</name>
</gene>
<sequence>MFLEPPVQVEKLTKKQRATILIPLLSDREMLNCRQFDKQLGKFYTGYSKRENKKSCDIALFTKQHVLKTGYSQRVWREAPQLPQYRSKCQIFQNFHQISRNKK</sequence>
<proteinExistence type="predicted"/>
<keyword evidence="2" id="KW-1185">Reference proteome</keyword>